<feature type="region of interest" description="Disordered" evidence="1">
    <location>
        <begin position="1"/>
        <end position="56"/>
    </location>
</feature>
<comment type="caution">
    <text evidence="2">The sequence shown here is derived from an EMBL/GenBank/DDBJ whole genome shotgun (WGS) entry which is preliminary data.</text>
</comment>
<feature type="compositionally biased region" description="Basic and acidic residues" evidence="1">
    <location>
        <begin position="1"/>
        <end position="21"/>
    </location>
</feature>
<reference evidence="2" key="1">
    <citation type="journal article" date="2014" name="Int. J. Syst. Evol. Microbiol.">
        <title>Complete genome sequence of Corynebacterium casei LMG S-19264T (=DSM 44701T), isolated from a smear-ripened cheese.</title>
        <authorList>
            <consortium name="US DOE Joint Genome Institute (JGI-PGF)"/>
            <person name="Walter F."/>
            <person name="Albersmeier A."/>
            <person name="Kalinowski J."/>
            <person name="Ruckert C."/>
        </authorList>
    </citation>
    <scope>NUCLEOTIDE SEQUENCE</scope>
    <source>
        <strain evidence="2">JCM 5069</strain>
    </source>
</reference>
<evidence type="ECO:0000313" key="3">
    <source>
        <dbReference type="Proteomes" id="UP000603708"/>
    </source>
</evidence>
<proteinExistence type="predicted"/>
<accession>A0A919LA12</accession>
<protein>
    <submittedName>
        <fullName evidence="2">Uncharacterized protein</fullName>
    </submittedName>
</protein>
<evidence type="ECO:0000256" key="1">
    <source>
        <dbReference type="SAM" id="MobiDB-lite"/>
    </source>
</evidence>
<dbReference type="Proteomes" id="UP000603708">
    <property type="component" value="Unassembled WGS sequence"/>
</dbReference>
<keyword evidence="3" id="KW-1185">Reference proteome</keyword>
<organism evidence="2 3">
    <name type="scientific">Streptomyces sulfonofaciens</name>
    <dbReference type="NCBI Taxonomy" id="68272"/>
    <lineage>
        <taxon>Bacteria</taxon>
        <taxon>Bacillati</taxon>
        <taxon>Actinomycetota</taxon>
        <taxon>Actinomycetes</taxon>
        <taxon>Kitasatosporales</taxon>
        <taxon>Streptomycetaceae</taxon>
        <taxon>Streptomyces</taxon>
    </lineage>
</organism>
<gene>
    <name evidence="2" type="ORF">GCM10018793_65170</name>
</gene>
<dbReference type="EMBL" id="BNCD01000031">
    <property type="protein sequence ID" value="GHH87836.1"/>
    <property type="molecule type" value="Genomic_DNA"/>
</dbReference>
<evidence type="ECO:0000313" key="2">
    <source>
        <dbReference type="EMBL" id="GHH87836.1"/>
    </source>
</evidence>
<reference evidence="2" key="2">
    <citation type="submission" date="2020-09" db="EMBL/GenBank/DDBJ databases">
        <authorList>
            <person name="Sun Q."/>
            <person name="Ohkuma M."/>
        </authorList>
    </citation>
    <scope>NUCLEOTIDE SEQUENCE</scope>
    <source>
        <strain evidence="2">JCM 5069</strain>
    </source>
</reference>
<name>A0A919LA12_9ACTN</name>
<dbReference type="AlphaFoldDB" id="A0A919LA12"/>
<sequence>MGGRKAGVEGRLREQTHRDVRPGAGTVKELRPGCPTGTITVWTTPYDPSAPKSGSQ</sequence>